<evidence type="ECO:0000313" key="2">
    <source>
        <dbReference type="Proteomes" id="UP000035800"/>
    </source>
</evidence>
<dbReference type="AlphaFoldDB" id="A0A097ET29"/>
<gene>
    <name evidence="1" type="ORF">LSS_23295</name>
</gene>
<evidence type="ECO:0000313" key="1">
    <source>
        <dbReference type="EMBL" id="AIT11126.1"/>
    </source>
</evidence>
<dbReference type="EMBL" id="CP006695">
    <property type="protein sequence ID" value="AIT11126.1"/>
    <property type="molecule type" value="Genomic_DNA"/>
</dbReference>
<dbReference type="STRING" id="758847.LSS_23295"/>
<dbReference type="KEGG" id="lst:LSS_23295"/>
<organism evidence="1 2">
    <name type="scientific">Leptospira santarosai serovar Shermani str. LT 821</name>
    <dbReference type="NCBI Taxonomy" id="758847"/>
    <lineage>
        <taxon>Bacteria</taxon>
        <taxon>Pseudomonadati</taxon>
        <taxon>Spirochaetota</taxon>
        <taxon>Spirochaetia</taxon>
        <taxon>Leptospirales</taxon>
        <taxon>Leptospiraceae</taxon>
        <taxon>Leptospira</taxon>
    </lineage>
</organism>
<name>A0A097ET29_9LEPT</name>
<reference evidence="1 2" key="2">
    <citation type="journal article" date="2014" name="Emerg. Microbes Infect.">
        <title>Potential impact on kidney infection: a whole-genome analysis of Leptospira santarosai serovar Shermani.</title>
        <authorList>
            <person name="Chou L.F."/>
            <person name="Chen T.W."/>
            <person name="Ko Y.C."/>
            <person name="Pan M.J."/>
            <person name="Tian Y.C."/>
            <person name="Chiu C.H."/>
            <person name="Tang P."/>
            <person name="Hung C.C."/>
            <person name="Yang C.W."/>
        </authorList>
    </citation>
    <scope>NUCLEOTIDE SEQUENCE</scope>
    <source>
        <strain evidence="1 2">LT 821</strain>
    </source>
</reference>
<protein>
    <submittedName>
        <fullName evidence="1">Uncharacterized protein</fullName>
    </submittedName>
</protein>
<accession>A0A097ET29</accession>
<sequence length="50" mass="5790">MEIRLKKPYWRLFILLENGKGLKNQGGLEKIPKKEGVFRIVGVPIRKQVA</sequence>
<reference evidence="1 2" key="1">
    <citation type="journal article" date="2012" name="Gene">
        <title>Sequence of Leptospira santarosai serovar Shermani genome and prediction of virulence-associated genes.</title>
        <authorList>
            <person name="Chou L.F."/>
            <person name="Chen Y.T."/>
            <person name="Lu C.W."/>
            <person name="Ko Y.C."/>
            <person name="Tang C.Y."/>
            <person name="Pan M.J."/>
            <person name="Tian Y.C."/>
            <person name="Chiu C.H."/>
            <person name="Hung C.C."/>
            <person name="Yang C.W."/>
        </authorList>
    </citation>
    <scope>NUCLEOTIDE SEQUENCE [LARGE SCALE GENOMIC DNA]</scope>
    <source>
        <strain evidence="1">LT 821</strain>
    </source>
</reference>
<dbReference type="Proteomes" id="UP000035800">
    <property type="component" value="Chromosome II"/>
</dbReference>
<proteinExistence type="predicted"/>